<dbReference type="KEGG" id="rsz:108861738"/>
<sequence length="744" mass="81820">MTTAEGEYSKAKTSVWWDIENCEVPKGWDAHAIAQNVSSALLNMNYGGPVSISAYGDTNLIPHAVQQALSSTGVGLNHVPAGVKDASDKKILVDMLLWAVDNPAPANFMLISGDRDFSNALHQLSMRRYTILLAQPPRASAPLVAAAKNVWLWPSLASGGPPLTSAESSRLVNNARSLVPNYEALKAASVTEPQSTKPTGSTSVAAGDIKDQNHVAKVVPQDKSRVVGTSESVTSSDKMHTSQAAFVPSQKTQASVKAKPVQEAKLLEPVLCSVCQISCANKDAYVKHTYGKKHRNKLELQCEPNGDYHCRLCNVTCQRQVVFDSHLRGQKHAAMLMSQSEGLVDSQKLQEKVVREKSQPREPVAVTEPKPNANYACSLCNVVCNSQIVFDSHLRGQKHASMLSQSKEVIASKKLQEKGVEPKAVHVCHLCNVTCQSPIVFDSHLRGQKHAAMLSQSEALIDSKKLQEKGVGEKDQLIEAIGESQLHSQMAQESIKCLEKHVAMVNQSEEQALINSWKLDEKVVQEKVEPIETILEPHSQFQNPQENTMFLEKPNREVREACGTTKSSVIEKNSSTKDWVETSFFGDLLCDSKAPEESRTCHRECFVNLSGGATEQEKKVMVPQSTVQPGFVASDGAKSSVSTKHITKETNVRPVLCHVCQISCESKVAFANHIFGKIHQQKLESMSEREASLKKENAERLKKILMKDNAAFYSQNHDAGEAAKREEAKVQADNFWTRLWGKMS</sequence>
<evidence type="ECO:0000313" key="4">
    <source>
        <dbReference type="RefSeq" id="XP_018491176.1"/>
    </source>
</evidence>
<proteinExistence type="predicted"/>
<dbReference type="GO" id="GO:0010468">
    <property type="term" value="P:regulation of gene expression"/>
    <property type="evidence" value="ECO:0007669"/>
    <property type="project" value="InterPro"/>
</dbReference>
<dbReference type="Gene3D" id="3.40.50.1010">
    <property type="entry name" value="5'-nuclease"/>
    <property type="match status" value="1"/>
</dbReference>
<reference evidence="4" key="2">
    <citation type="submission" date="2025-08" db="UniProtKB">
        <authorList>
            <consortium name="RefSeq"/>
        </authorList>
    </citation>
    <scope>IDENTIFICATION</scope>
    <source>
        <tissue evidence="4">Leaf</tissue>
    </source>
</reference>
<dbReference type="Pfam" id="PF01936">
    <property type="entry name" value="NYN"/>
    <property type="match status" value="1"/>
</dbReference>
<dbReference type="InterPro" id="IPR013087">
    <property type="entry name" value="Znf_C2H2_type"/>
</dbReference>
<dbReference type="CDD" id="cd10910">
    <property type="entry name" value="PIN_limkain_b1_N_like"/>
    <property type="match status" value="1"/>
</dbReference>
<dbReference type="Pfam" id="PF12874">
    <property type="entry name" value="zf-met"/>
    <property type="match status" value="5"/>
</dbReference>
<dbReference type="GO" id="GO:0003676">
    <property type="term" value="F:nucleic acid binding"/>
    <property type="evidence" value="ECO:0007669"/>
    <property type="project" value="InterPro"/>
</dbReference>
<dbReference type="OrthoDB" id="549353at2759"/>
<dbReference type="InterPro" id="IPR003604">
    <property type="entry name" value="Matrin/U1-like-C_Znf_C2H2"/>
</dbReference>
<dbReference type="GO" id="GO:0005777">
    <property type="term" value="C:peroxisome"/>
    <property type="evidence" value="ECO:0007669"/>
    <property type="project" value="InterPro"/>
</dbReference>
<name>A0A6J0P3P2_RAPSA</name>
<gene>
    <name evidence="4" type="primary">LOC108861738</name>
</gene>
<dbReference type="PANTHER" id="PTHR14379">
    <property type="entry name" value="LIMKAIN B LKAP"/>
    <property type="match status" value="1"/>
</dbReference>
<dbReference type="AlphaFoldDB" id="A0A6J0P3P2"/>
<organism evidence="3 4">
    <name type="scientific">Raphanus sativus</name>
    <name type="common">Radish</name>
    <name type="synonym">Raphanus raphanistrum var. sativus</name>
    <dbReference type="NCBI Taxonomy" id="3726"/>
    <lineage>
        <taxon>Eukaryota</taxon>
        <taxon>Viridiplantae</taxon>
        <taxon>Streptophyta</taxon>
        <taxon>Embryophyta</taxon>
        <taxon>Tracheophyta</taxon>
        <taxon>Spermatophyta</taxon>
        <taxon>Magnoliopsida</taxon>
        <taxon>eudicotyledons</taxon>
        <taxon>Gunneridae</taxon>
        <taxon>Pentapetalae</taxon>
        <taxon>rosids</taxon>
        <taxon>malvids</taxon>
        <taxon>Brassicales</taxon>
        <taxon>Brassicaceae</taxon>
        <taxon>Brassiceae</taxon>
        <taxon>Raphanus</taxon>
    </lineage>
</organism>
<feature type="region of interest" description="Disordered" evidence="1">
    <location>
        <begin position="189"/>
        <end position="246"/>
    </location>
</feature>
<dbReference type="GO" id="GO:0008270">
    <property type="term" value="F:zinc ion binding"/>
    <property type="evidence" value="ECO:0007669"/>
    <property type="project" value="InterPro"/>
</dbReference>
<feature type="domain" description="C2H2-type" evidence="2">
    <location>
        <begin position="310"/>
        <end position="332"/>
    </location>
</feature>
<accession>A0A6J0P3P2</accession>
<evidence type="ECO:0000256" key="1">
    <source>
        <dbReference type="SAM" id="MobiDB-lite"/>
    </source>
</evidence>
<dbReference type="GO" id="GO:0004540">
    <property type="term" value="F:RNA nuclease activity"/>
    <property type="evidence" value="ECO:0007669"/>
    <property type="project" value="InterPro"/>
</dbReference>
<dbReference type="SUPFAM" id="SSF57667">
    <property type="entry name" value="beta-beta-alpha zinc fingers"/>
    <property type="match status" value="5"/>
</dbReference>
<protein>
    <submittedName>
        <fullName evidence="4">Uncharacterized protein LOC108861738 isoform X1</fullName>
    </submittedName>
</protein>
<reference evidence="3" key="1">
    <citation type="journal article" date="2019" name="Database">
        <title>The radish genome database (RadishGD): an integrated information resource for radish genomics.</title>
        <authorList>
            <person name="Yu H.J."/>
            <person name="Baek S."/>
            <person name="Lee Y.J."/>
            <person name="Cho A."/>
            <person name="Mun J.H."/>
        </authorList>
    </citation>
    <scope>NUCLEOTIDE SEQUENCE [LARGE SCALE GENOMIC DNA]</scope>
    <source>
        <strain evidence="3">cv. WK10039</strain>
    </source>
</reference>
<dbReference type="PROSITE" id="PS00028">
    <property type="entry name" value="ZINC_FINGER_C2H2_1"/>
    <property type="match status" value="1"/>
</dbReference>
<dbReference type="SMART" id="SM00451">
    <property type="entry name" value="ZnF_U1"/>
    <property type="match status" value="5"/>
</dbReference>
<dbReference type="RefSeq" id="XP_018491176.1">
    <property type="nucleotide sequence ID" value="XM_018635674.2"/>
</dbReference>
<feature type="compositionally biased region" description="Basic and acidic residues" evidence="1">
    <location>
        <begin position="208"/>
        <end position="225"/>
    </location>
</feature>
<dbReference type="SMART" id="SM00355">
    <property type="entry name" value="ZnF_C2H2"/>
    <property type="match status" value="5"/>
</dbReference>
<dbReference type="InterPro" id="IPR036236">
    <property type="entry name" value="Znf_C2H2_sf"/>
</dbReference>
<dbReference type="GeneID" id="108861738"/>
<evidence type="ECO:0000313" key="3">
    <source>
        <dbReference type="Proteomes" id="UP000504610"/>
    </source>
</evidence>
<dbReference type="Proteomes" id="UP000504610">
    <property type="component" value="Chromosome 4"/>
</dbReference>
<keyword evidence="3" id="KW-1185">Reference proteome</keyword>
<dbReference type="InterPro" id="IPR021139">
    <property type="entry name" value="NYN"/>
</dbReference>
<feature type="compositionally biased region" description="Polar residues" evidence="1">
    <location>
        <begin position="227"/>
        <end position="246"/>
    </location>
</feature>
<dbReference type="Gene3D" id="3.30.160.60">
    <property type="entry name" value="Classic Zinc Finger"/>
    <property type="match status" value="5"/>
</dbReference>
<dbReference type="PANTHER" id="PTHR14379:SF3">
    <property type="entry name" value="MEIOSIS REGULATOR AND MRNA STABILITY FACTOR 1"/>
    <property type="match status" value="1"/>
</dbReference>
<feature type="compositionally biased region" description="Polar residues" evidence="1">
    <location>
        <begin position="191"/>
        <end position="204"/>
    </location>
</feature>
<dbReference type="InterPro" id="IPR024768">
    <property type="entry name" value="Marf1"/>
</dbReference>
<evidence type="ECO:0000259" key="2">
    <source>
        <dbReference type="PROSITE" id="PS00028"/>
    </source>
</evidence>